<keyword evidence="3" id="KW-1185">Reference proteome</keyword>
<protein>
    <submittedName>
        <fullName evidence="2">Uncharacterized protein</fullName>
    </submittedName>
</protein>
<dbReference type="EMBL" id="JBBPBN010000036">
    <property type="protein sequence ID" value="KAK9001655.1"/>
    <property type="molecule type" value="Genomic_DNA"/>
</dbReference>
<dbReference type="Proteomes" id="UP001396334">
    <property type="component" value="Unassembled WGS sequence"/>
</dbReference>
<reference evidence="2 3" key="1">
    <citation type="journal article" date="2024" name="G3 (Bethesda)">
        <title>Genome assembly of Hibiscus sabdariffa L. provides insights into metabolisms of medicinal natural products.</title>
        <authorList>
            <person name="Kim T."/>
        </authorList>
    </citation>
    <scope>NUCLEOTIDE SEQUENCE [LARGE SCALE GENOMIC DNA]</scope>
    <source>
        <strain evidence="2">TK-2024</strain>
        <tissue evidence="2">Old leaves</tissue>
    </source>
</reference>
<organism evidence="2 3">
    <name type="scientific">Hibiscus sabdariffa</name>
    <name type="common">roselle</name>
    <dbReference type="NCBI Taxonomy" id="183260"/>
    <lineage>
        <taxon>Eukaryota</taxon>
        <taxon>Viridiplantae</taxon>
        <taxon>Streptophyta</taxon>
        <taxon>Embryophyta</taxon>
        <taxon>Tracheophyta</taxon>
        <taxon>Spermatophyta</taxon>
        <taxon>Magnoliopsida</taxon>
        <taxon>eudicotyledons</taxon>
        <taxon>Gunneridae</taxon>
        <taxon>Pentapetalae</taxon>
        <taxon>rosids</taxon>
        <taxon>malvids</taxon>
        <taxon>Malvales</taxon>
        <taxon>Malvaceae</taxon>
        <taxon>Malvoideae</taxon>
        <taxon>Hibiscus</taxon>
    </lineage>
</organism>
<accession>A0ABR2QM54</accession>
<name>A0ABR2QM54_9ROSI</name>
<evidence type="ECO:0000256" key="1">
    <source>
        <dbReference type="SAM" id="MobiDB-lite"/>
    </source>
</evidence>
<feature type="region of interest" description="Disordered" evidence="1">
    <location>
        <begin position="1"/>
        <end position="29"/>
    </location>
</feature>
<sequence length="102" mass="11472">MMVIHPELTRDSMAKPSLRNGQTEKLEPSHIPLVSESKTADNASSLLEESLQKQRMQLTSLPNSWHFNVYSETRCSGVLFTFAALHKRFPPSKLGPVTRLPP</sequence>
<evidence type="ECO:0000313" key="2">
    <source>
        <dbReference type="EMBL" id="KAK9001655.1"/>
    </source>
</evidence>
<comment type="caution">
    <text evidence="2">The sequence shown here is derived from an EMBL/GenBank/DDBJ whole genome shotgun (WGS) entry which is preliminary data.</text>
</comment>
<proteinExistence type="predicted"/>
<gene>
    <name evidence="2" type="ORF">V6N11_083434</name>
</gene>
<evidence type="ECO:0000313" key="3">
    <source>
        <dbReference type="Proteomes" id="UP001396334"/>
    </source>
</evidence>